<name>A0ACA9KMQ0_9GLOM</name>
<gene>
    <name evidence="1" type="ORF">SCALOS_LOCUS2487</name>
</gene>
<evidence type="ECO:0000313" key="1">
    <source>
        <dbReference type="EMBL" id="CAG8482687.1"/>
    </source>
</evidence>
<accession>A0ACA9KMQ0</accession>
<reference evidence="1" key="1">
    <citation type="submission" date="2021-06" db="EMBL/GenBank/DDBJ databases">
        <authorList>
            <person name="Kallberg Y."/>
            <person name="Tangrot J."/>
            <person name="Rosling A."/>
        </authorList>
    </citation>
    <scope>NUCLEOTIDE SEQUENCE</scope>
    <source>
        <strain evidence="1">AU212A</strain>
    </source>
</reference>
<proteinExistence type="predicted"/>
<comment type="caution">
    <text evidence="1">The sequence shown here is derived from an EMBL/GenBank/DDBJ whole genome shotgun (WGS) entry which is preliminary data.</text>
</comment>
<evidence type="ECO:0000313" key="2">
    <source>
        <dbReference type="Proteomes" id="UP000789860"/>
    </source>
</evidence>
<keyword evidence="2" id="KW-1185">Reference proteome</keyword>
<protein>
    <submittedName>
        <fullName evidence="1">6639_t:CDS:1</fullName>
    </submittedName>
</protein>
<sequence>MTEGLILSKLLIKEKGQQFAQAFDIPEESFTFSNEWISRFKRCNGLRKVTIHGEAGKTSNPTEVQDNTEESALEDSSAEETEEIQEQPQERSRGRVQGRIRGRMQGKI</sequence>
<dbReference type="Proteomes" id="UP000789860">
    <property type="component" value="Unassembled WGS sequence"/>
</dbReference>
<dbReference type="EMBL" id="CAJVPM010002242">
    <property type="protein sequence ID" value="CAG8482687.1"/>
    <property type="molecule type" value="Genomic_DNA"/>
</dbReference>
<organism evidence="1 2">
    <name type="scientific">Scutellospora calospora</name>
    <dbReference type="NCBI Taxonomy" id="85575"/>
    <lineage>
        <taxon>Eukaryota</taxon>
        <taxon>Fungi</taxon>
        <taxon>Fungi incertae sedis</taxon>
        <taxon>Mucoromycota</taxon>
        <taxon>Glomeromycotina</taxon>
        <taxon>Glomeromycetes</taxon>
        <taxon>Diversisporales</taxon>
        <taxon>Gigasporaceae</taxon>
        <taxon>Scutellospora</taxon>
    </lineage>
</organism>